<feature type="compositionally biased region" description="Polar residues" evidence="4">
    <location>
        <begin position="1329"/>
        <end position="1338"/>
    </location>
</feature>
<keyword evidence="2 3" id="KW-0067">ATP-binding</keyword>
<evidence type="ECO:0000256" key="4">
    <source>
        <dbReference type="SAM" id="MobiDB-lite"/>
    </source>
</evidence>
<organism evidence="6 7">
    <name type="scientific">Cellulosimicrobium aquatile</name>
    <dbReference type="NCBI Taxonomy" id="1612203"/>
    <lineage>
        <taxon>Bacteria</taxon>
        <taxon>Bacillati</taxon>
        <taxon>Actinomycetota</taxon>
        <taxon>Actinomycetes</taxon>
        <taxon>Micrococcales</taxon>
        <taxon>Promicromonosporaceae</taxon>
        <taxon>Cellulosimicrobium</taxon>
    </lineage>
</organism>
<dbReference type="SMART" id="SM00382">
    <property type="entry name" value="AAA"/>
    <property type="match status" value="3"/>
</dbReference>
<dbReference type="PANTHER" id="PTHR22683">
    <property type="entry name" value="SPORULATION PROTEIN RELATED"/>
    <property type="match status" value="1"/>
</dbReference>
<feature type="region of interest" description="Disordered" evidence="4">
    <location>
        <begin position="347"/>
        <end position="368"/>
    </location>
</feature>
<dbReference type="InterPro" id="IPR003593">
    <property type="entry name" value="AAA+_ATPase"/>
</dbReference>
<feature type="compositionally biased region" description="Low complexity" evidence="4">
    <location>
        <begin position="347"/>
        <end position="362"/>
    </location>
</feature>
<protein>
    <submittedName>
        <fullName evidence="6">DNA segregation ATPase FtsK/SpoIIIE, S-DNA-T family</fullName>
    </submittedName>
</protein>
<dbReference type="InterPro" id="IPR027417">
    <property type="entry name" value="P-loop_NTPase"/>
</dbReference>
<dbReference type="RefSeq" id="WP_076405910.1">
    <property type="nucleotide sequence ID" value="NZ_FTMI01000006.1"/>
</dbReference>
<dbReference type="PROSITE" id="PS50901">
    <property type="entry name" value="FTSK"/>
    <property type="match status" value="1"/>
</dbReference>
<sequence>MLSPAPPLAPGAPPGGTPAPGTDGGAWVRVTVHPGTDVLLAAGTRLGDARPALADLGCRPELRTAPLAVDGVPVDDDQRCGTRPLLPGATVTVVRAGSDPRSRDDGPVPEDVLAAPRHVAVLGGPDAGRLVAVGHGDRGRTRVDRLDVRWRTTRRGPRVRVRVPRGTRRVPDDAALLRARPARAGRRVGSWRAVRWRVNRALVTPDGAYALRARPALVHGPRSGPTVGPDRPAEAGRLGTAQLATALVPAVASVGLAVALRQPLLALLALVGPLAVLGPALVEARRRRAVQRVAPPEAPPDVGATPGTVPVDPLHPRPADVLLWATIARLAPGADLAGAGAAGALSAHAGSSGAAPGTTVGTTSGGSVGATGGGAPLAASGGTSPSRVRLPDGCVAVVGPRDVALAAARALLVEVLASGAPLTVRPAAQDAPAWSWCRWLPHARAVRTLDAVAAADPPGLVVVDGPVPAGELARAWERCAPAGTDVLLVLGDRAQVPAWCRTLVDVSGAVAVVTGPDGARTPREHVGVSAGWALGLARRLAAAEHLGRLGTGDGDRAGEPDPGDPTARSLPSAVALGPLLGAPRAPDRLATWVAERWQDAARRDGHGLRTVLGVGPGGAPVAVDLVREGPHALVAGTTGAGKSELLQSLVAGLALGRSPDELSFALVDFKGGASFGACGRLPHVVGQVTDLDPGLAGRALAGLRAELHRRERILAAAEVASIDALPRGRLARLVVVVDEFRALADDLPDLVPGLLRVAAQGRSLGVHLVLATQRPAGAVSADVRANVTLRIALRVVDVADSRDVVDSPHAARVPAATPGRLVLRRGAEPPVAVQCARAGGPLALPETRVRLADPWGAGRGPGGPAPGSSDDHLPLLVAAAHEVAARSGLRPHPAPWLPALPVCVGPDDLAGVEGVGEGGGGGADERVADGREMSEDIAGTTAAGEQVAGSATAAGTEGAEMCPDDRALPIALGDLPALQRRTVVRWDPRDGHLAVQGRPRSGRTTALRTVGLAALDRGWAVHAIGSGLADLAAHPGTGTVVDRSDPRRVVRLLRLLAGHDDGQSRPAGLDRTTGRTLLLVDDVEAVRGVLAGVAGGAGADALADVLADSPTAVAVSVSGPTVGGLASLVGVRAVLASRDRHDDVSLGVPAALAGQGGPPGRAVWLGPGDPLVCQVALPPTVARGRARRPAPPRRGAFRLHPLPDDVDSVDLDVAGHAPGGGDPSSAAVVAEPDSRAVAEVAVGRGGDDGRTLWMDVGRGALVVGPPGSGRTSTLALLARHAAATGRLRAVVTRDDALAGAVMAAHGRTTRTTNRTRSSSRTAVGRASGKSHSNGNENGNGAIVVRRYTPADVARLLDTLEAGQGAATFPSRATAPRVVVVDDLDVLTQLCVLEADRLAALCRDGLVLLASATTGAAASALRGPLADLRGARSGIVLAPRERGSAEVFGHGLEWLAEPGRPRPGRGVLVQGARLAPLQVARP</sequence>
<dbReference type="Gene3D" id="3.40.50.300">
    <property type="entry name" value="P-loop containing nucleotide triphosphate hydrolases"/>
    <property type="match status" value="3"/>
</dbReference>
<keyword evidence="1 3" id="KW-0547">Nucleotide-binding</keyword>
<proteinExistence type="predicted"/>
<dbReference type="GO" id="GO:0003677">
    <property type="term" value="F:DNA binding"/>
    <property type="evidence" value="ECO:0007669"/>
    <property type="project" value="InterPro"/>
</dbReference>
<dbReference type="SUPFAM" id="SSF52540">
    <property type="entry name" value="P-loop containing nucleoside triphosphate hydrolases"/>
    <property type="match status" value="3"/>
</dbReference>
<evidence type="ECO:0000256" key="1">
    <source>
        <dbReference type="ARBA" id="ARBA00022741"/>
    </source>
</evidence>
<evidence type="ECO:0000313" key="6">
    <source>
        <dbReference type="EMBL" id="SIQ64383.1"/>
    </source>
</evidence>
<feature type="compositionally biased region" description="Basic residues" evidence="4">
    <location>
        <begin position="1184"/>
        <end position="1197"/>
    </location>
</feature>
<feature type="compositionally biased region" description="Low complexity" evidence="4">
    <location>
        <begin position="1309"/>
        <end position="1321"/>
    </location>
</feature>
<dbReference type="InterPro" id="IPR002543">
    <property type="entry name" value="FtsK_dom"/>
</dbReference>
<evidence type="ECO:0000259" key="5">
    <source>
        <dbReference type="PROSITE" id="PS50901"/>
    </source>
</evidence>
<feature type="compositionally biased region" description="Pro residues" evidence="4">
    <location>
        <begin position="1"/>
        <end position="17"/>
    </location>
</feature>
<feature type="region of interest" description="Disordered" evidence="4">
    <location>
        <begin position="1"/>
        <end position="25"/>
    </location>
</feature>
<dbReference type="Proteomes" id="UP000186235">
    <property type="component" value="Unassembled WGS sequence"/>
</dbReference>
<evidence type="ECO:0000256" key="3">
    <source>
        <dbReference type="PROSITE-ProRule" id="PRU00289"/>
    </source>
</evidence>
<evidence type="ECO:0000313" key="7">
    <source>
        <dbReference type="Proteomes" id="UP000186235"/>
    </source>
</evidence>
<reference evidence="7" key="1">
    <citation type="submission" date="2017-01" db="EMBL/GenBank/DDBJ databases">
        <authorList>
            <person name="Varghese N."/>
            <person name="Submissions S."/>
        </authorList>
    </citation>
    <scope>NUCLEOTIDE SEQUENCE [LARGE SCALE GENOMIC DNA]</scope>
    <source>
        <strain evidence="7">3bp</strain>
    </source>
</reference>
<accession>A0A1N6UFM9</accession>
<dbReference type="GO" id="GO:0005524">
    <property type="term" value="F:ATP binding"/>
    <property type="evidence" value="ECO:0007669"/>
    <property type="project" value="UniProtKB-UniRule"/>
</dbReference>
<dbReference type="InterPro" id="IPR050206">
    <property type="entry name" value="FtsK/SpoIIIE/SftA"/>
</dbReference>
<feature type="region of interest" description="Disordered" evidence="4">
    <location>
        <begin position="292"/>
        <end position="313"/>
    </location>
</feature>
<feature type="region of interest" description="Disordered" evidence="4">
    <location>
        <begin position="548"/>
        <end position="570"/>
    </location>
</feature>
<feature type="binding site" evidence="3">
    <location>
        <begin position="636"/>
        <end position="643"/>
    </location>
    <ligand>
        <name>ATP</name>
        <dbReference type="ChEBI" id="CHEBI:30616"/>
    </ligand>
</feature>
<dbReference type="Pfam" id="PF01580">
    <property type="entry name" value="FtsK_SpoIIIE"/>
    <property type="match status" value="1"/>
</dbReference>
<gene>
    <name evidence="6" type="ORF">SAMN05518682_3144</name>
</gene>
<feature type="domain" description="FtsK" evidence="5">
    <location>
        <begin position="618"/>
        <end position="802"/>
    </location>
</feature>
<dbReference type="PANTHER" id="PTHR22683:SF1">
    <property type="entry name" value="TYPE VII SECRETION SYSTEM PROTEIN ESSC"/>
    <property type="match status" value="1"/>
</dbReference>
<evidence type="ECO:0000256" key="2">
    <source>
        <dbReference type="ARBA" id="ARBA00022840"/>
    </source>
</evidence>
<feature type="region of interest" description="Disordered" evidence="4">
    <location>
        <begin position="1183"/>
        <end position="1203"/>
    </location>
</feature>
<keyword evidence="7" id="KW-1185">Reference proteome</keyword>
<dbReference type="EMBL" id="FTMI01000006">
    <property type="protein sequence ID" value="SIQ64383.1"/>
    <property type="molecule type" value="Genomic_DNA"/>
</dbReference>
<feature type="region of interest" description="Disordered" evidence="4">
    <location>
        <begin position="1304"/>
        <end position="1340"/>
    </location>
</feature>
<feature type="compositionally biased region" description="Basic and acidic residues" evidence="4">
    <location>
        <begin position="548"/>
        <end position="559"/>
    </location>
</feature>
<name>A0A1N6UFM9_9MICO</name>